<evidence type="ECO:0000313" key="8">
    <source>
        <dbReference type="Proteomes" id="UP000799640"/>
    </source>
</evidence>
<evidence type="ECO:0000256" key="4">
    <source>
        <dbReference type="ARBA" id="ARBA00023136"/>
    </source>
</evidence>
<gene>
    <name evidence="7" type="ORF">EJ06DRAFT_158222</name>
</gene>
<proteinExistence type="inferred from homology"/>
<evidence type="ECO:0000313" key="7">
    <source>
        <dbReference type="EMBL" id="KAF2397029.1"/>
    </source>
</evidence>
<dbReference type="AlphaFoldDB" id="A0A6G1HMF5"/>
<dbReference type="Proteomes" id="UP000799640">
    <property type="component" value="Unassembled WGS sequence"/>
</dbReference>
<comment type="subcellular location">
    <subcellularLocation>
        <location evidence="1">Membrane</location>
        <topology evidence="1">Multi-pass membrane protein</topology>
    </subcellularLocation>
</comment>
<dbReference type="GO" id="GO:0016020">
    <property type="term" value="C:membrane"/>
    <property type="evidence" value="ECO:0007669"/>
    <property type="project" value="UniProtKB-SubCell"/>
</dbReference>
<accession>A0A6G1HMF5</accession>
<evidence type="ECO:0000256" key="1">
    <source>
        <dbReference type="ARBA" id="ARBA00004141"/>
    </source>
</evidence>
<dbReference type="OrthoDB" id="3750842at2759"/>
<feature type="chain" id="PRO_5026197469" description="DUF1772-domain-containing protein" evidence="6">
    <location>
        <begin position="18"/>
        <end position="166"/>
    </location>
</feature>
<evidence type="ECO:0000256" key="2">
    <source>
        <dbReference type="ARBA" id="ARBA00022692"/>
    </source>
</evidence>
<name>A0A6G1HMF5_9PEZI</name>
<evidence type="ECO:0000256" key="5">
    <source>
        <dbReference type="ARBA" id="ARBA00034313"/>
    </source>
</evidence>
<dbReference type="PANTHER" id="PTHR35042">
    <property type="entry name" value="ANTHRONE OXYGENASE ENCC"/>
    <property type="match status" value="1"/>
</dbReference>
<keyword evidence="6" id="KW-0732">Signal</keyword>
<reference evidence="7" key="1">
    <citation type="journal article" date="2020" name="Stud. Mycol.">
        <title>101 Dothideomycetes genomes: a test case for predicting lifestyles and emergence of pathogens.</title>
        <authorList>
            <person name="Haridas S."/>
            <person name="Albert R."/>
            <person name="Binder M."/>
            <person name="Bloem J."/>
            <person name="Labutti K."/>
            <person name="Salamov A."/>
            <person name="Andreopoulos B."/>
            <person name="Baker S."/>
            <person name="Barry K."/>
            <person name="Bills G."/>
            <person name="Bluhm B."/>
            <person name="Cannon C."/>
            <person name="Castanera R."/>
            <person name="Culley D."/>
            <person name="Daum C."/>
            <person name="Ezra D."/>
            <person name="Gonzalez J."/>
            <person name="Henrissat B."/>
            <person name="Kuo A."/>
            <person name="Liang C."/>
            <person name="Lipzen A."/>
            <person name="Lutzoni F."/>
            <person name="Magnuson J."/>
            <person name="Mondo S."/>
            <person name="Nolan M."/>
            <person name="Ohm R."/>
            <person name="Pangilinan J."/>
            <person name="Park H.-J."/>
            <person name="Ramirez L."/>
            <person name="Alfaro M."/>
            <person name="Sun H."/>
            <person name="Tritt A."/>
            <person name="Yoshinaga Y."/>
            <person name="Zwiers L.-H."/>
            <person name="Turgeon B."/>
            <person name="Goodwin S."/>
            <person name="Spatafora J."/>
            <person name="Crous P."/>
            <person name="Grigoriev I."/>
        </authorList>
    </citation>
    <scope>NUCLEOTIDE SEQUENCE</scope>
    <source>
        <strain evidence="7">CBS 262.69</strain>
    </source>
</reference>
<sequence length="166" mass="18380">MASLVIAGCIAADFVLAGNAVTQSFMTLPALLAHWPMDGPARNARIQLLSRQWPVCWVVGNQFFRPLSTLTTVGYAYTAWSLWAGPRTVGTTHDWRPFAANALLHFTVIVHSAINMQPLNDRIAAADDEIFEVGTKWMRLNLYRLAIPLVTGVVAMWQAGLDKIQM</sequence>
<organism evidence="7 8">
    <name type="scientific">Trichodelitschia bisporula</name>
    <dbReference type="NCBI Taxonomy" id="703511"/>
    <lineage>
        <taxon>Eukaryota</taxon>
        <taxon>Fungi</taxon>
        <taxon>Dikarya</taxon>
        <taxon>Ascomycota</taxon>
        <taxon>Pezizomycotina</taxon>
        <taxon>Dothideomycetes</taxon>
        <taxon>Dothideomycetes incertae sedis</taxon>
        <taxon>Phaeotrichales</taxon>
        <taxon>Phaeotrichaceae</taxon>
        <taxon>Trichodelitschia</taxon>
    </lineage>
</organism>
<feature type="signal peptide" evidence="6">
    <location>
        <begin position="1"/>
        <end position="17"/>
    </location>
</feature>
<keyword evidence="2" id="KW-0812">Transmembrane</keyword>
<keyword evidence="8" id="KW-1185">Reference proteome</keyword>
<evidence type="ECO:0008006" key="9">
    <source>
        <dbReference type="Google" id="ProtNLM"/>
    </source>
</evidence>
<evidence type="ECO:0000256" key="3">
    <source>
        <dbReference type="ARBA" id="ARBA00022989"/>
    </source>
</evidence>
<dbReference type="PANTHER" id="PTHR35042:SF1">
    <property type="entry name" value="DUF1772-DOMAIN-CONTAINING PROTEIN"/>
    <property type="match status" value="1"/>
</dbReference>
<evidence type="ECO:0000256" key="6">
    <source>
        <dbReference type="SAM" id="SignalP"/>
    </source>
</evidence>
<keyword evidence="4" id="KW-0472">Membrane</keyword>
<dbReference type="Pfam" id="PF08592">
    <property type="entry name" value="Anthrone_oxy"/>
    <property type="match status" value="1"/>
</dbReference>
<dbReference type="EMBL" id="ML996704">
    <property type="protein sequence ID" value="KAF2397029.1"/>
    <property type="molecule type" value="Genomic_DNA"/>
</dbReference>
<protein>
    <recommendedName>
        <fullName evidence="9">DUF1772-domain-containing protein</fullName>
    </recommendedName>
</protein>
<keyword evidence="3" id="KW-1133">Transmembrane helix</keyword>
<dbReference type="InterPro" id="IPR013901">
    <property type="entry name" value="Anthrone_oxy"/>
</dbReference>
<comment type="similarity">
    <text evidence="5">Belongs to the anthrone oxygenase family.</text>
</comment>